<feature type="repeat" description="TPR" evidence="1">
    <location>
        <begin position="183"/>
        <end position="216"/>
    </location>
</feature>
<sequence length="260" mass="29014">MVVVVMEQEQEQEQSQEETTPQNLPKPNASTSNTTLHSPSQPPPPTENSNGGGTDSDGFETASEREVSDDEETNATTEHHKEAAAAGEAKCQDSLNDDASKQETLARANDAKLEGNKLFGEGKYEEALLQYETALHIVPEMPSSVDLHSICYANRAVCFMKLGKYKDTIRECTKALELNPSYMKALVRRVEAHEKLDQFEEAIADMKNILELDPSNDQAKKTIHRLEPLAAEKREKMKEEMIGKLTKYFIGGLYLPFCSF</sequence>
<dbReference type="InterPro" id="IPR011990">
    <property type="entry name" value="TPR-like_helical_dom_sf"/>
</dbReference>
<dbReference type="Gene3D" id="1.25.40.10">
    <property type="entry name" value="Tetratricopeptide repeat domain"/>
    <property type="match status" value="1"/>
</dbReference>
<organism evidence="3">
    <name type="scientific">Rhizophora mucronata</name>
    <name type="common">Asiatic mangrove</name>
    <dbReference type="NCBI Taxonomy" id="61149"/>
    <lineage>
        <taxon>Eukaryota</taxon>
        <taxon>Viridiplantae</taxon>
        <taxon>Streptophyta</taxon>
        <taxon>Embryophyta</taxon>
        <taxon>Tracheophyta</taxon>
        <taxon>Spermatophyta</taxon>
        <taxon>Magnoliopsida</taxon>
        <taxon>eudicotyledons</taxon>
        <taxon>Gunneridae</taxon>
        <taxon>Pentapetalae</taxon>
        <taxon>rosids</taxon>
        <taxon>fabids</taxon>
        <taxon>Malpighiales</taxon>
        <taxon>Rhizophoraceae</taxon>
        <taxon>Rhizophora</taxon>
    </lineage>
</organism>
<accession>A0A2P2JTZ8</accession>
<dbReference type="Pfam" id="PF13181">
    <property type="entry name" value="TPR_8"/>
    <property type="match status" value="1"/>
</dbReference>
<feature type="region of interest" description="Disordered" evidence="2">
    <location>
        <begin position="1"/>
        <end position="98"/>
    </location>
</feature>
<evidence type="ECO:0000256" key="1">
    <source>
        <dbReference type="PROSITE-ProRule" id="PRU00339"/>
    </source>
</evidence>
<dbReference type="AlphaFoldDB" id="A0A2P2JTZ8"/>
<dbReference type="InterPro" id="IPR019734">
    <property type="entry name" value="TPR_rpt"/>
</dbReference>
<dbReference type="PANTHER" id="PTHR46014">
    <property type="entry name" value="TETRATRICOPEPTIDE REPEAT PROTEIN 1"/>
    <property type="match status" value="1"/>
</dbReference>
<evidence type="ECO:0000256" key="2">
    <source>
        <dbReference type="SAM" id="MobiDB-lite"/>
    </source>
</evidence>
<dbReference type="PROSITE" id="PS50005">
    <property type="entry name" value="TPR"/>
    <property type="match status" value="2"/>
</dbReference>
<dbReference type="SUPFAM" id="SSF48452">
    <property type="entry name" value="TPR-like"/>
    <property type="match status" value="1"/>
</dbReference>
<proteinExistence type="predicted"/>
<dbReference type="EMBL" id="GGEC01016460">
    <property type="protein sequence ID" value="MBW96943.1"/>
    <property type="molecule type" value="Transcribed_RNA"/>
</dbReference>
<feature type="compositionally biased region" description="Polar residues" evidence="2">
    <location>
        <begin position="19"/>
        <end position="39"/>
    </location>
</feature>
<dbReference type="InterPro" id="IPR052769">
    <property type="entry name" value="TPR_domain_protein"/>
</dbReference>
<dbReference type="Pfam" id="PF00515">
    <property type="entry name" value="TPR_1"/>
    <property type="match status" value="1"/>
</dbReference>
<dbReference type="SMART" id="SM00028">
    <property type="entry name" value="TPR"/>
    <property type="match status" value="3"/>
</dbReference>
<dbReference type="PANTHER" id="PTHR46014:SF1">
    <property type="entry name" value="TETRATRICOPEPTIDE REPEAT PROTEIN 1"/>
    <property type="match status" value="1"/>
</dbReference>
<keyword evidence="1" id="KW-0802">TPR repeat</keyword>
<name>A0A2P2JTZ8_RHIMU</name>
<evidence type="ECO:0000313" key="3">
    <source>
        <dbReference type="EMBL" id="MBW96943.1"/>
    </source>
</evidence>
<reference evidence="3" key="1">
    <citation type="submission" date="2018-02" db="EMBL/GenBank/DDBJ databases">
        <title>Rhizophora mucronata_Transcriptome.</title>
        <authorList>
            <person name="Meera S.P."/>
            <person name="Sreeshan A."/>
            <person name="Augustine A."/>
        </authorList>
    </citation>
    <scope>NUCLEOTIDE SEQUENCE</scope>
    <source>
        <tissue evidence="3">Leaf</tissue>
    </source>
</reference>
<feature type="repeat" description="TPR" evidence="1">
    <location>
        <begin position="149"/>
        <end position="182"/>
    </location>
</feature>
<protein>
    <submittedName>
        <fullName evidence="3">Uncharacterized protein MANES_14G148900</fullName>
    </submittedName>
</protein>